<dbReference type="GO" id="GO:0003700">
    <property type="term" value="F:DNA-binding transcription factor activity"/>
    <property type="evidence" value="ECO:0007669"/>
    <property type="project" value="InterPro"/>
</dbReference>
<organism evidence="6 7">
    <name type="scientific">Clavibacter michiganensis</name>
    <dbReference type="NCBI Taxonomy" id="28447"/>
    <lineage>
        <taxon>Bacteria</taxon>
        <taxon>Bacillati</taxon>
        <taxon>Actinomycetota</taxon>
        <taxon>Actinomycetes</taxon>
        <taxon>Micrococcales</taxon>
        <taxon>Microbacteriaceae</taxon>
        <taxon>Clavibacter</taxon>
    </lineage>
</organism>
<reference evidence="6 7" key="1">
    <citation type="submission" date="2016-08" db="EMBL/GenBank/DDBJ databases">
        <title>Genome sequence of Clavibacter michiganensis spp strain CFBP7494.</title>
        <authorList>
            <person name="Thapa S.P."/>
            <person name="Coaker G."/>
            <person name="Jacques M.-A."/>
        </authorList>
    </citation>
    <scope>NUCLEOTIDE SEQUENCE [LARGE SCALE GENOMIC DNA]</scope>
    <source>
        <strain evidence="6">CFBP7494</strain>
    </source>
</reference>
<feature type="region of interest" description="Disordered" evidence="4">
    <location>
        <begin position="308"/>
        <end position="346"/>
    </location>
</feature>
<keyword evidence="1" id="KW-0805">Transcription regulation</keyword>
<dbReference type="RefSeq" id="WP_241534515.1">
    <property type="nucleotide sequence ID" value="NZ_MDJW01000009.1"/>
</dbReference>
<dbReference type="GO" id="GO:0043565">
    <property type="term" value="F:sequence-specific DNA binding"/>
    <property type="evidence" value="ECO:0007669"/>
    <property type="project" value="InterPro"/>
</dbReference>
<dbReference type="EMBL" id="MDJW01000009">
    <property type="protein sequence ID" value="OUE19843.1"/>
    <property type="molecule type" value="Genomic_DNA"/>
</dbReference>
<keyword evidence="2" id="KW-0238">DNA-binding</keyword>
<dbReference type="PROSITE" id="PS01124">
    <property type="entry name" value="HTH_ARAC_FAMILY_2"/>
    <property type="match status" value="1"/>
</dbReference>
<comment type="caution">
    <text evidence="6">The sequence shown here is derived from an EMBL/GenBank/DDBJ whole genome shotgun (WGS) entry which is preliminary data.</text>
</comment>
<dbReference type="Pfam" id="PF12833">
    <property type="entry name" value="HTH_18"/>
    <property type="match status" value="1"/>
</dbReference>
<dbReference type="InterPro" id="IPR050204">
    <property type="entry name" value="AraC_XylS_family_regulators"/>
</dbReference>
<feature type="domain" description="HTH araC/xylS-type" evidence="5">
    <location>
        <begin position="204"/>
        <end position="302"/>
    </location>
</feature>
<sequence>MTDDRLSEVLDLIQVRGVVSGGSAARGRWRAHGPIDDHLKFIAVVAGSARLTADGLDGPIELGEGDVAVLNGRAWLTLEGGSGDGPPTHVDPPAPGTPLLDADLRDPDADVLIGGRVDLDPLGRELLTSVLPPVAHVDRRSPVGADVRAHVQRISVELAAARVGSAFAIRQYGQLLVLDIVRASMLDPDVPAGWLRLLADERLRPALAVIHAQPARAWSLDGLARASAMSRSSFAQRFREVAGTTPLAYLIEWRMLLARRELRSGDTRVGELAFALGYGSESAFSSAFKRHTGEAPVAYRTRIRRAAPEQAVASTAGAGRRAPSLSGWKTISSPTAPPTPPSDPRP</sequence>
<dbReference type="PROSITE" id="PS00041">
    <property type="entry name" value="HTH_ARAC_FAMILY_1"/>
    <property type="match status" value="1"/>
</dbReference>
<dbReference type="PRINTS" id="PR00032">
    <property type="entry name" value="HTHARAC"/>
</dbReference>
<dbReference type="Gene3D" id="1.10.10.60">
    <property type="entry name" value="Homeodomain-like"/>
    <property type="match status" value="1"/>
</dbReference>
<evidence type="ECO:0000256" key="4">
    <source>
        <dbReference type="SAM" id="MobiDB-lite"/>
    </source>
</evidence>
<keyword evidence="3" id="KW-0804">Transcription</keyword>
<evidence type="ECO:0000256" key="1">
    <source>
        <dbReference type="ARBA" id="ARBA00023015"/>
    </source>
</evidence>
<accession>A0A251Y754</accession>
<dbReference type="InterPro" id="IPR018062">
    <property type="entry name" value="HTH_AraC-typ_CS"/>
</dbReference>
<evidence type="ECO:0000256" key="2">
    <source>
        <dbReference type="ARBA" id="ARBA00023125"/>
    </source>
</evidence>
<gene>
    <name evidence="6" type="primary">soxS</name>
    <name evidence="6" type="ORF">BFL34_01986</name>
</gene>
<dbReference type="PANTHER" id="PTHR46796">
    <property type="entry name" value="HTH-TYPE TRANSCRIPTIONAL ACTIVATOR RHAS-RELATED"/>
    <property type="match status" value="1"/>
</dbReference>
<dbReference type="InterPro" id="IPR009057">
    <property type="entry name" value="Homeodomain-like_sf"/>
</dbReference>
<dbReference type="InterPro" id="IPR020449">
    <property type="entry name" value="Tscrpt_reg_AraC-type_HTH"/>
</dbReference>
<name>A0A251Y754_9MICO</name>
<dbReference type="Pfam" id="PF12852">
    <property type="entry name" value="Cupin_6"/>
    <property type="match status" value="1"/>
</dbReference>
<evidence type="ECO:0000313" key="6">
    <source>
        <dbReference type="EMBL" id="OUE19843.1"/>
    </source>
</evidence>
<evidence type="ECO:0000256" key="3">
    <source>
        <dbReference type="ARBA" id="ARBA00023163"/>
    </source>
</evidence>
<dbReference type="Proteomes" id="UP000194837">
    <property type="component" value="Unassembled WGS sequence"/>
</dbReference>
<dbReference type="SUPFAM" id="SSF46689">
    <property type="entry name" value="Homeodomain-like"/>
    <property type="match status" value="2"/>
</dbReference>
<dbReference type="AlphaFoldDB" id="A0A251Y754"/>
<proteinExistence type="predicted"/>
<evidence type="ECO:0000259" key="5">
    <source>
        <dbReference type="PROSITE" id="PS01124"/>
    </source>
</evidence>
<dbReference type="PANTHER" id="PTHR46796:SF7">
    <property type="entry name" value="ARAC FAMILY TRANSCRIPTIONAL REGULATOR"/>
    <property type="match status" value="1"/>
</dbReference>
<dbReference type="InterPro" id="IPR018060">
    <property type="entry name" value="HTH_AraC"/>
</dbReference>
<protein>
    <submittedName>
        <fullName evidence="6">Regulatory protein SoxS</fullName>
    </submittedName>
</protein>
<dbReference type="InterPro" id="IPR032783">
    <property type="entry name" value="AraC_lig"/>
</dbReference>
<evidence type="ECO:0000313" key="7">
    <source>
        <dbReference type="Proteomes" id="UP000194837"/>
    </source>
</evidence>
<feature type="compositionally biased region" description="Pro residues" evidence="4">
    <location>
        <begin position="335"/>
        <end position="346"/>
    </location>
</feature>
<dbReference type="SMART" id="SM00342">
    <property type="entry name" value="HTH_ARAC"/>
    <property type="match status" value="1"/>
</dbReference>